<dbReference type="GO" id="GO:0061504">
    <property type="term" value="P:cyclic threonylcarbamoyladenosine biosynthetic process"/>
    <property type="evidence" value="ECO:0007669"/>
    <property type="project" value="TreeGrafter"/>
</dbReference>
<dbReference type="CDD" id="cd00757">
    <property type="entry name" value="ThiF_MoeB_HesA_family"/>
    <property type="match status" value="1"/>
</dbReference>
<dbReference type="KEGG" id="cbar:PATL70BA_0748"/>
<protein>
    <submittedName>
        <fullName evidence="2">Molybdopterin biosynthesis protein MoeB</fullName>
    </submittedName>
</protein>
<keyword evidence="3" id="KW-1185">Reference proteome</keyword>
<name>A0A3P7RV02_9FIRM</name>
<organism evidence="2 3">
    <name type="scientific">Petrocella atlantisensis</name>
    <dbReference type="NCBI Taxonomy" id="2173034"/>
    <lineage>
        <taxon>Bacteria</taxon>
        <taxon>Bacillati</taxon>
        <taxon>Bacillota</taxon>
        <taxon>Clostridia</taxon>
        <taxon>Lachnospirales</taxon>
        <taxon>Vallitaleaceae</taxon>
        <taxon>Petrocella</taxon>
    </lineage>
</organism>
<dbReference type="AlphaFoldDB" id="A0A3P7RV02"/>
<dbReference type="Proteomes" id="UP000279029">
    <property type="component" value="Chromosome"/>
</dbReference>
<gene>
    <name evidence="2" type="ORF">PATL70BA_0748</name>
</gene>
<dbReference type="InterPro" id="IPR035985">
    <property type="entry name" value="Ubiquitin-activating_enz"/>
</dbReference>
<evidence type="ECO:0000313" key="3">
    <source>
        <dbReference type="Proteomes" id="UP000279029"/>
    </source>
</evidence>
<dbReference type="PANTHER" id="PTHR43267">
    <property type="entry name" value="TRNA THREONYLCARBAMOYLADENOSINE DEHYDRATASE"/>
    <property type="match status" value="1"/>
</dbReference>
<feature type="domain" description="THIF-type NAD/FAD binding fold" evidence="1">
    <location>
        <begin position="8"/>
        <end position="222"/>
    </location>
</feature>
<evidence type="ECO:0000313" key="2">
    <source>
        <dbReference type="EMBL" id="VDN46616.1"/>
    </source>
</evidence>
<dbReference type="GO" id="GO:0008641">
    <property type="term" value="F:ubiquitin-like modifier activating enzyme activity"/>
    <property type="evidence" value="ECO:0007669"/>
    <property type="project" value="InterPro"/>
</dbReference>
<dbReference type="InterPro" id="IPR000594">
    <property type="entry name" value="ThiF_NAD_FAD-bd"/>
</dbReference>
<dbReference type="PANTHER" id="PTHR43267:SF1">
    <property type="entry name" value="TRNA THREONYLCARBAMOYLADENOSINE DEHYDRATASE"/>
    <property type="match status" value="1"/>
</dbReference>
<dbReference type="OrthoDB" id="9804286at2"/>
<sequence>MDRYTKNRNMLSQDECDVLKNKSVCVIGCGGLGGYVIEMLGRIGVGKITAVDGDVFDVSNLNRQLLSTEVHIGLGKAVTAKERMEKVNSDVELTPVTAYLTQENALDIVRGHDLVIDALDSIETRFLLQKAASELGIPMIYGAIAGWYGQVSTIMPGDDFLSKIYRNHKGKGHEAELGNPSFSPALVASLQVSEAVKVLIGRGELLKGKLLLIDLFNNDFEVVLF</sequence>
<dbReference type="InterPro" id="IPR045886">
    <property type="entry name" value="ThiF/MoeB/HesA"/>
</dbReference>
<proteinExistence type="predicted"/>
<dbReference type="RefSeq" id="WP_125136097.1">
    <property type="nucleotide sequence ID" value="NZ_LR130778.1"/>
</dbReference>
<dbReference type="Gene3D" id="3.40.50.720">
    <property type="entry name" value="NAD(P)-binding Rossmann-like Domain"/>
    <property type="match status" value="1"/>
</dbReference>
<dbReference type="SUPFAM" id="SSF69572">
    <property type="entry name" value="Activating enzymes of the ubiquitin-like proteins"/>
    <property type="match status" value="1"/>
</dbReference>
<dbReference type="GO" id="GO:0061503">
    <property type="term" value="F:tRNA threonylcarbamoyladenosine dehydratase"/>
    <property type="evidence" value="ECO:0007669"/>
    <property type="project" value="TreeGrafter"/>
</dbReference>
<accession>A0A3P7RV02</accession>
<evidence type="ECO:0000259" key="1">
    <source>
        <dbReference type="Pfam" id="PF00899"/>
    </source>
</evidence>
<dbReference type="Pfam" id="PF00899">
    <property type="entry name" value="ThiF"/>
    <property type="match status" value="1"/>
</dbReference>
<dbReference type="EMBL" id="LR130778">
    <property type="protein sequence ID" value="VDN46616.1"/>
    <property type="molecule type" value="Genomic_DNA"/>
</dbReference>
<reference evidence="2 3" key="1">
    <citation type="submission" date="2018-09" db="EMBL/GenBank/DDBJ databases">
        <authorList>
            <person name="Postec A."/>
        </authorList>
    </citation>
    <scope>NUCLEOTIDE SEQUENCE [LARGE SCALE GENOMIC DNA]</scope>
    <source>
        <strain evidence="2">70B-A</strain>
    </source>
</reference>